<evidence type="ECO:0000256" key="1">
    <source>
        <dbReference type="ARBA" id="ARBA00001946"/>
    </source>
</evidence>
<dbReference type="InterPro" id="IPR055495">
    <property type="entry name" value="CWD_DUF7067"/>
</dbReference>
<dbReference type="EMBL" id="CM010715">
    <property type="protein sequence ID" value="RZC46866.1"/>
    <property type="molecule type" value="Genomic_DNA"/>
</dbReference>
<evidence type="ECO:0000256" key="9">
    <source>
        <dbReference type="ARBA" id="ARBA00022842"/>
    </source>
</evidence>
<feature type="domain" description="Alpha-glucan water dikinase-like N-terminal Ig-like" evidence="13">
    <location>
        <begin position="270"/>
        <end position="378"/>
    </location>
</feature>
<keyword evidence="4" id="KW-0808">Transferase</keyword>
<feature type="domain" description="Pyruvate phosphate dikinase AMP/ATP-binding" evidence="11">
    <location>
        <begin position="1060"/>
        <end position="1299"/>
    </location>
</feature>
<comment type="similarity">
    <text evidence="2">Belongs to the PEP-utilizing enzyme family.</text>
</comment>
<organism evidence="15 16">
    <name type="scientific">Papaver somniferum</name>
    <name type="common">Opium poppy</name>
    <dbReference type="NCBI Taxonomy" id="3469"/>
    <lineage>
        <taxon>Eukaryota</taxon>
        <taxon>Viridiplantae</taxon>
        <taxon>Streptophyta</taxon>
        <taxon>Embryophyta</taxon>
        <taxon>Tracheophyta</taxon>
        <taxon>Spermatophyta</taxon>
        <taxon>Magnoliopsida</taxon>
        <taxon>Ranunculales</taxon>
        <taxon>Papaveraceae</taxon>
        <taxon>Papaveroideae</taxon>
        <taxon>Papaver</taxon>
    </lineage>
</organism>
<reference evidence="15 16" key="1">
    <citation type="journal article" date="2018" name="Science">
        <title>The opium poppy genome and morphinan production.</title>
        <authorList>
            <person name="Guo L."/>
            <person name="Winzer T."/>
            <person name="Yang X."/>
            <person name="Li Y."/>
            <person name="Ning Z."/>
            <person name="He Z."/>
            <person name="Teodor R."/>
            <person name="Lu Y."/>
            <person name="Bowser T.A."/>
            <person name="Graham I.A."/>
            <person name="Ye K."/>
        </authorList>
    </citation>
    <scope>NUCLEOTIDE SEQUENCE [LARGE SCALE GENOMIC DNA]</scope>
    <source>
        <strain evidence="16">cv. HN1</strain>
        <tissue evidence="15">Leaves</tissue>
    </source>
</reference>
<dbReference type="Pfam" id="PF01326">
    <property type="entry name" value="PPDK_N"/>
    <property type="match status" value="1"/>
</dbReference>
<keyword evidence="7" id="KW-0418">Kinase</keyword>
<dbReference type="PANTHER" id="PTHR46999">
    <property type="entry name" value="ALPHA-GLUCAN WATER DIKINASE 1, CHLOROPLASTIC-RELATED"/>
    <property type="match status" value="1"/>
</dbReference>
<accession>A0A4Y7IFP1</accession>
<dbReference type="OMA" id="SFHVRNY"/>
<gene>
    <name evidence="15" type="ORF">C5167_039811</name>
</gene>
<dbReference type="PANTHER" id="PTHR46999:SF4">
    <property type="entry name" value="ALPHA-GLUCAN WATER DIKINASE 2"/>
    <property type="match status" value="1"/>
</dbReference>
<dbReference type="GO" id="GO:0016301">
    <property type="term" value="F:kinase activity"/>
    <property type="evidence" value="ECO:0007669"/>
    <property type="project" value="UniProtKB-KW"/>
</dbReference>
<dbReference type="STRING" id="3469.A0A4Y7IFP1"/>
<evidence type="ECO:0000256" key="4">
    <source>
        <dbReference type="ARBA" id="ARBA00022679"/>
    </source>
</evidence>
<keyword evidence="10" id="KW-0119">Carbohydrate metabolism</keyword>
<evidence type="ECO:0000256" key="6">
    <source>
        <dbReference type="ARBA" id="ARBA00022741"/>
    </source>
</evidence>
<evidence type="ECO:0000256" key="5">
    <source>
        <dbReference type="ARBA" id="ARBA00022723"/>
    </source>
</evidence>
<feature type="domain" description="DUF7067" evidence="14">
    <location>
        <begin position="139"/>
        <end position="191"/>
    </location>
</feature>
<dbReference type="OrthoDB" id="6123450at2759"/>
<sequence length="1300" mass="146870">MPSLVHYFDLSDGMKLQVKVSGCSKGSNAKLEFQLRNCSNTWVLHWGGVYRGQTKWILPSNYPSGTKNFEQKALQTPFVKVGEVYLVVIELRDPKIHAIEFVLKDDRLNKWLKLNQSNFRIEIPEDVVVLNASHLSIPKDLVERRAYLLWESKGKPRNSPQQQKEDYDAAYKEIQSQFSKGVSLEELRNCSHPSPAKRSVDEKERPIVVSRAPTPNSHRRYDVGLWLNKTSNAQAKANNFAASAFMNLVEKCIGGDNVILRQKFQVGNHEIVILLITVRGDYHLIVASNMKGALVLHWGISKLSATEWLIPPQALLPERSKLVNGACQSYFKEMSSREGWFQFVDINLRSMDLLGIQFILWSGESWLKDNGSNFFVDLKPTSQKSKQDEGDGKKIVKWLLDEINRRETDAERSLMHRFNIAKELAERCQSEGQLGLIGILVWLRFMACRQLTWNKNYNVKPREISAAQDAFTNLLQRKYSSQPNDREILRLIMSTIGRGGQGDVGQRIRDEILVLQRNNDCKGGMMEEWHQKLHNNSSPDDVIICQALLDYVKSDFKIEVYWNTLKANGITKDRLRSYDRPIVSEPRLRVDTKGGLIRDLTSYLKTLKAVHSGADLESAIDTCLGYSSKGYDFMGGVQVRSIGGLSPKLQECLSFVKLHIEDNNIRLLMEKLLECRIELRPLLLTSHERLKDLIFLDLALDFSVKTTIERGFKELRDAHIPDILFFISLLIENSCLSTVNNEDLIFCTKDWYRICESYKPNDDQWALQAKSVIDRVRLSLTDKAQYYYDMIQPSAEYLGKLLMVEKWAIDIFTEELIRGGSVTCLSMLVNRLDPILRKIGNLGCWQIISAVEVCGFVTTVNELISVQNKVYGRRTVLIANKVSGEEEIPDGVVAVLTPDMPDVLSHVSVRARNSKVCFATCFDQSILRALKLKEGKAVSLQVKSSNLAISDISSSDVSLGASVSSSIPRGLTLKKKSFAGKYAVSAEEFTTEMVGAKSRNIQFLRGRVPSWIKIPTSVALPFGVFETVLASELNKDLASKVSSLSKFVNAGDLSKLRVIQETILQMRAPSQLVNEFRSKMKSSRMPWPGDEGEERWNQGWQATKKVWASKWNERAYVSCRKANLNHDNLCMSVLVQEVIAADYAFVIHTRNPLSGDTSEIYTEIVKGLGETLVGAYPGRAMGFITKKSDLKSPKILGYPSKKIGLFIRKSLIFRSDSNGEDLEGYAGAGLYDSVPMDKEEEVILDYSCDRLVTDKGFQRSIFSRIAEAGKIIESLYSSAQDIEGVVKDGEIYVVQTRPQM</sequence>
<evidence type="ECO:0000259" key="13">
    <source>
        <dbReference type="Pfam" id="PF23166"/>
    </source>
</evidence>
<dbReference type="InterPro" id="IPR013815">
    <property type="entry name" value="ATP_grasp_subdomain_1"/>
</dbReference>
<evidence type="ECO:0000313" key="15">
    <source>
        <dbReference type="EMBL" id="RZC46866.1"/>
    </source>
</evidence>
<dbReference type="Pfam" id="PF23166">
    <property type="entry name" value="Ig_N_CWD1"/>
    <property type="match status" value="2"/>
</dbReference>
<evidence type="ECO:0000313" key="16">
    <source>
        <dbReference type="Proteomes" id="UP000316621"/>
    </source>
</evidence>
<keyword evidence="6" id="KW-0547">Nucleotide-binding</keyword>
<feature type="domain" description="Alpha-glucan water dikinase phosphohistidine-like" evidence="12">
    <location>
        <begin position="844"/>
        <end position="956"/>
    </location>
</feature>
<comment type="cofactor">
    <cofactor evidence="1">
        <name>Mg(2+)</name>
        <dbReference type="ChEBI" id="CHEBI:18420"/>
    </cofactor>
</comment>
<dbReference type="GO" id="GO:0005524">
    <property type="term" value="F:ATP binding"/>
    <property type="evidence" value="ECO:0007669"/>
    <property type="project" value="UniProtKB-KW"/>
</dbReference>
<dbReference type="InterPro" id="IPR054481">
    <property type="entry name" value="GWD1_pHisD"/>
</dbReference>
<evidence type="ECO:0000256" key="7">
    <source>
        <dbReference type="ARBA" id="ARBA00022777"/>
    </source>
</evidence>
<keyword evidence="9" id="KW-0460">Magnesium</keyword>
<dbReference type="Proteomes" id="UP000316621">
    <property type="component" value="Chromosome 1"/>
</dbReference>
<keyword evidence="8" id="KW-0067">ATP-binding</keyword>
<comment type="subunit">
    <text evidence="3">Homodimer.</text>
</comment>
<evidence type="ECO:0000256" key="3">
    <source>
        <dbReference type="ARBA" id="ARBA00011738"/>
    </source>
</evidence>
<evidence type="ECO:0000256" key="8">
    <source>
        <dbReference type="ARBA" id="ARBA00022840"/>
    </source>
</evidence>
<evidence type="ECO:0000259" key="11">
    <source>
        <dbReference type="Pfam" id="PF01326"/>
    </source>
</evidence>
<dbReference type="Pfam" id="PF22973">
    <property type="entry name" value="GWD1_pHisD"/>
    <property type="match status" value="1"/>
</dbReference>
<dbReference type="InterPro" id="IPR002192">
    <property type="entry name" value="PPDK_AMP/ATP-bd"/>
</dbReference>
<dbReference type="SUPFAM" id="SSF56059">
    <property type="entry name" value="Glutathione synthetase ATP-binding domain-like"/>
    <property type="match status" value="1"/>
</dbReference>
<dbReference type="GO" id="GO:0046872">
    <property type="term" value="F:metal ion binding"/>
    <property type="evidence" value="ECO:0007669"/>
    <property type="project" value="UniProtKB-KW"/>
</dbReference>
<dbReference type="Pfam" id="PF23229">
    <property type="entry name" value="DUF7067"/>
    <property type="match status" value="1"/>
</dbReference>
<dbReference type="Gene3D" id="3.30.470.20">
    <property type="entry name" value="ATP-grasp fold, B domain"/>
    <property type="match status" value="1"/>
</dbReference>
<protein>
    <submittedName>
        <fullName evidence="15">Uncharacterized protein</fullName>
    </submittedName>
</protein>
<keyword evidence="5" id="KW-0479">Metal-binding</keyword>
<evidence type="ECO:0000256" key="2">
    <source>
        <dbReference type="ARBA" id="ARBA00007837"/>
    </source>
</evidence>
<feature type="domain" description="Alpha-glucan water dikinase-like N-terminal Ig-like" evidence="13">
    <location>
        <begin position="6"/>
        <end position="123"/>
    </location>
</feature>
<dbReference type="Gramene" id="RZC46866">
    <property type="protein sequence ID" value="RZC46866"/>
    <property type="gene ID" value="C5167_039811"/>
</dbReference>
<keyword evidence="16" id="KW-1185">Reference proteome</keyword>
<proteinExistence type="inferred from homology"/>
<evidence type="ECO:0000259" key="12">
    <source>
        <dbReference type="Pfam" id="PF22973"/>
    </source>
</evidence>
<name>A0A4Y7IFP1_PAPSO</name>
<dbReference type="Gene3D" id="3.30.1490.20">
    <property type="entry name" value="ATP-grasp fold, A domain"/>
    <property type="match status" value="1"/>
</dbReference>
<evidence type="ECO:0000259" key="14">
    <source>
        <dbReference type="Pfam" id="PF23229"/>
    </source>
</evidence>
<evidence type="ECO:0000256" key="10">
    <source>
        <dbReference type="ARBA" id="ARBA00023277"/>
    </source>
</evidence>
<dbReference type="InterPro" id="IPR056301">
    <property type="entry name" value="GWD-like_N_Ig"/>
</dbReference>